<dbReference type="Proteomes" id="UP000231279">
    <property type="component" value="Unassembled WGS sequence"/>
</dbReference>
<proteinExistence type="inferred from homology"/>
<evidence type="ECO:0000256" key="6">
    <source>
        <dbReference type="ARBA" id="ARBA00022840"/>
    </source>
</evidence>
<dbReference type="EMBL" id="NKXS01003812">
    <property type="protein sequence ID" value="PIN08451.1"/>
    <property type="molecule type" value="Genomic_DNA"/>
</dbReference>
<evidence type="ECO:0000259" key="7">
    <source>
        <dbReference type="Pfam" id="PF18052"/>
    </source>
</evidence>
<name>A0A2G9GT47_9LAMI</name>
<dbReference type="GO" id="GO:0006952">
    <property type="term" value="P:defense response"/>
    <property type="evidence" value="ECO:0007669"/>
    <property type="project" value="UniProtKB-KW"/>
</dbReference>
<feature type="domain" description="Disease resistance N-terminal" evidence="7">
    <location>
        <begin position="5"/>
        <end position="91"/>
    </location>
</feature>
<dbReference type="OrthoDB" id="913422at2759"/>
<keyword evidence="9" id="KW-1185">Reference proteome</keyword>
<accession>A0A2G9GT47</accession>
<evidence type="ECO:0000256" key="3">
    <source>
        <dbReference type="ARBA" id="ARBA00022737"/>
    </source>
</evidence>
<evidence type="ECO:0000313" key="8">
    <source>
        <dbReference type="EMBL" id="PIN08451.1"/>
    </source>
</evidence>
<sequence length="147" mass="17123">MAELAVDFLLQNLQRLQIHRPHLIREAENHVKMLKDNLPLFRDFLKDSIEKRLTEDESVRNLIRQINEFVYEAENIIDAVVSQAADSKTKKYFLRAFQTPAEKLLAIAKDVESGLEVRDIYGDRSTIDFAGVHINIDELEEVRFKLI</sequence>
<evidence type="ECO:0000256" key="1">
    <source>
        <dbReference type="ARBA" id="ARBA00008894"/>
    </source>
</evidence>
<evidence type="ECO:0000313" key="9">
    <source>
        <dbReference type="Proteomes" id="UP000231279"/>
    </source>
</evidence>
<dbReference type="STRING" id="429701.A0A2G9GT47"/>
<keyword evidence="2" id="KW-0433">Leucine-rich repeat</keyword>
<dbReference type="InterPro" id="IPR041118">
    <property type="entry name" value="Rx_N"/>
</dbReference>
<keyword evidence="5" id="KW-0611">Plant defense</keyword>
<keyword evidence="6" id="KW-0067">ATP-binding</keyword>
<dbReference type="AlphaFoldDB" id="A0A2G9GT47"/>
<gene>
    <name evidence="8" type="ORF">CDL12_18975</name>
</gene>
<dbReference type="GO" id="GO:0005524">
    <property type="term" value="F:ATP binding"/>
    <property type="evidence" value="ECO:0007669"/>
    <property type="project" value="UniProtKB-KW"/>
</dbReference>
<comment type="caution">
    <text evidence="8">The sequence shown here is derived from an EMBL/GenBank/DDBJ whole genome shotgun (WGS) entry which is preliminary data.</text>
</comment>
<evidence type="ECO:0000256" key="4">
    <source>
        <dbReference type="ARBA" id="ARBA00022741"/>
    </source>
</evidence>
<organism evidence="8 9">
    <name type="scientific">Handroanthus impetiginosus</name>
    <dbReference type="NCBI Taxonomy" id="429701"/>
    <lineage>
        <taxon>Eukaryota</taxon>
        <taxon>Viridiplantae</taxon>
        <taxon>Streptophyta</taxon>
        <taxon>Embryophyta</taxon>
        <taxon>Tracheophyta</taxon>
        <taxon>Spermatophyta</taxon>
        <taxon>Magnoliopsida</taxon>
        <taxon>eudicotyledons</taxon>
        <taxon>Gunneridae</taxon>
        <taxon>Pentapetalae</taxon>
        <taxon>asterids</taxon>
        <taxon>lamiids</taxon>
        <taxon>Lamiales</taxon>
        <taxon>Bignoniaceae</taxon>
        <taxon>Crescentiina</taxon>
        <taxon>Tabebuia alliance</taxon>
        <taxon>Handroanthus</taxon>
    </lineage>
</organism>
<dbReference type="Gene3D" id="1.20.5.4130">
    <property type="match status" value="1"/>
</dbReference>
<reference evidence="9" key="1">
    <citation type="journal article" date="2018" name="Gigascience">
        <title>Genome assembly of the Pink Ipe (Handroanthus impetiginosus, Bignoniaceae), a highly valued, ecologically keystone Neotropical timber forest tree.</title>
        <authorList>
            <person name="Silva-Junior O.B."/>
            <person name="Grattapaglia D."/>
            <person name="Novaes E."/>
            <person name="Collevatti R.G."/>
        </authorList>
    </citation>
    <scope>NUCLEOTIDE SEQUENCE [LARGE SCALE GENOMIC DNA]</scope>
    <source>
        <strain evidence="9">cv. UFG-1</strain>
    </source>
</reference>
<dbReference type="InterPro" id="IPR038005">
    <property type="entry name" value="RX-like_CC"/>
</dbReference>
<comment type="similarity">
    <text evidence="1">Belongs to the disease resistance NB-LRR family.</text>
</comment>
<dbReference type="Pfam" id="PF18052">
    <property type="entry name" value="Rx_N"/>
    <property type="match status" value="1"/>
</dbReference>
<evidence type="ECO:0000256" key="2">
    <source>
        <dbReference type="ARBA" id="ARBA00022614"/>
    </source>
</evidence>
<keyword evidence="3" id="KW-0677">Repeat</keyword>
<evidence type="ECO:0000256" key="5">
    <source>
        <dbReference type="ARBA" id="ARBA00022821"/>
    </source>
</evidence>
<dbReference type="CDD" id="cd14798">
    <property type="entry name" value="RX-CC_like"/>
    <property type="match status" value="1"/>
</dbReference>
<protein>
    <recommendedName>
        <fullName evidence="7">Disease resistance N-terminal domain-containing protein</fullName>
    </recommendedName>
</protein>
<keyword evidence="4" id="KW-0547">Nucleotide-binding</keyword>